<accession>A0A6M8SY20</accession>
<reference evidence="5 6" key="1">
    <citation type="submission" date="2020-05" db="EMBL/GenBank/DDBJ databases">
        <title>Complete genome sequence of Deefgea sp. D17.</title>
        <authorList>
            <person name="Bae J.-W."/>
            <person name="Han J.E."/>
        </authorList>
    </citation>
    <scope>NUCLEOTIDE SEQUENCE [LARGE SCALE GENOMIC DNA]</scope>
    <source>
        <strain evidence="5 6">D17</strain>
    </source>
</reference>
<gene>
    <name evidence="5" type="ORF">HQN60_12715</name>
</gene>
<evidence type="ECO:0000259" key="3">
    <source>
        <dbReference type="PROSITE" id="PS50885"/>
    </source>
</evidence>
<evidence type="ECO:0000313" key="5">
    <source>
        <dbReference type="EMBL" id="QKJ67499.1"/>
    </source>
</evidence>
<dbReference type="SUPFAM" id="SSF141868">
    <property type="entry name" value="EAL domain-like"/>
    <property type="match status" value="1"/>
</dbReference>
<dbReference type="CDD" id="cd01949">
    <property type="entry name" value="GGDEF"/>
    <property type="match status" value="1"/>
</dbReference>
<dbReference type="InterPro" id="IPR043128">
    <property type="entry name" value="Rev_trsase/Diguanyl_cyclase"/>
</dbReference>
<dbReference type="GO" id="GO:0016020">
    <property type="term" value="C:membrane"/>
    <property type="evidence" value="ECO:0007669"/>
    <property type="project" value="InterPro"/>
</dbReference>
<sequence length="690" mass="76267">MLNLLISMALSAALYVFLNTALIAELDGRLLTAARAIPFVLPEDYLDRALSGRTISSADYERNVLQLNRYAEQVGVRYLYVLAMEQGQVRYLADSASPAEVKAGRYGHFLQSYTDQELRFKVALDSGKTYFGEVRDEYGVFRSTAMALPRKGGGFYVLAADISMQSVMAQQNQLKVQAALCCLVLFLMGAGVASILANKMTAPLRRFSLAVRRFAAGEFDVRMPIHRHDELGSLASAFNAMGDAISAREHLLRQLAFTDRLTGLPNRVKFAEALTVVLSKNPLWLAVAMIDLADFRYVNDAFGFEAGDRALCIIADRFSLLQANPVRLVGRVSGNVFALLLSAENESQVQLQMRQIEEALSASLLLGEQKIHIAIRSGIAIFPQHANTAEGLLRHAEVAMFFAKLNREGSVLYDPSREENRLNQFTLLGDLREALQENHLVVYYQPKINVATGQVNAAEALVRWQHPNRGWISPGLFIPFAEKTGKLRGITEWVLHEVLRQQVAWQQTGLRLLISVNVGVSDVEDVQFVDFVEAQLLKAGDAANLCLEITETGVMHKPDVMLQNLARLRCLGVRLSIDDFGTGYSSFAYLAKMPVNELKIDQVFVMSMNSTFESVSIVRSMIEIGHILGLKVVAEGVETIAIWQALAVMGCDEVQGYLIAEPMSSAALVAWLDKASHLPAELTPPSMSNF</sequence>
<dbReference type="InterPro" id="IPR001633">
    <property type="entry name" value="EAL_dom"/>
</dbReference>
<dbReference type="SUPFAM" id="SSF158472">
    <property type="entry name" value="HAMP domain-like"/>
    <property type="match status" value="1"/>
</dbReference>
<dbReference type="InterPro" id="IPR000160">
    <property type="entry name" value="GGDEF_dom"/>
</dbReference>
<protein>
    <submittedName>
        <fullName evidence="5">EAL domain-containing protein</fullName>
    </submittedName>
</protein>
<dbReference type="Gene3D" id="6.10.340.10">
    <property type="match status" value="1"/>
</dbReference>
<dbReference type="Gene3D" id="3.20.20.450">
    <property type="entry name" value="EAL domain"/>
    <property type="match status" value="1"/>
</dbReference>
<dbReference type="InterPro" id="IPR029787">
    <property type="entry name" value="Nucleotide_cyclase"/>
</dbReference>
<feature type="domain" description="EAL" evidence="2">
    <location>
        <begin position="424"/>
        <end position="676"/>
    </location>
</feature>
<feature type="transmembrane region" description="Helical" evidence="1">
    <location>
        <begin position="176"/>
        <end position="197"/>
    </location>
</feature>
<name>A0A6M8SY20_9NEIS</name>
<dbReference type="Pfam" id="PF00990">
    <property type="entry name" value="GGDEF"/>
    <property type="match status" value="1"/>
</dbReference>
<evidence type="ECO:0000256" key="1">
    <source>
        <dbReference type="SAM" id="Phobius"/>
    </source>
</evidence>
<dbReference type="PROSITE" id="PS50887">
    <property type="entry name" value="GGDEF"/>
    <property type="match status" value="1"/>
</dbReference>
<keyword evidence="1" id="KW-0812">Transmembrane</keyword>
<dbReference type="KEGG" id="dee:HQN60_12715"/>
<dbReference type="PANTHER" id="PTHR33121">
    <property type="entry name" value="CYCLIC DI-GMP PHOSPHODIESTERASE PDEF"/>
    <property type="match status" value="1"/>
</dbReference>
<dbReference type="InterPro" id="IPR050706">
    <property type="entry name" value="Cyclic-di-GMP_PDE-like"/>
</dbReference>
<dbReference type="InterPro" id="IPR035919">
    <property type="entry name" value="EAL_sf"/>
</dbReference>
<dbReference type="PROSITE" id="PS50885">
    <property type="entry name" value="HAMP"/>
    <property type="match status" value="1"/>
</dbReference>
<keyword evidence="1" id="KW-1133">Transmembrane helix</keyword>
<dbReference type="SMART" id="SM00267">
    <property type="entry name" value="GGDEF"/>
    <property type="match status" value="1"/>
</dbReference>
<dbReference type="SMART" id="SM00304">
    <property type="entry name" value="HAMP"/>
    <property type="match status" value="1"/>
</dbReference>
<dbReference type="AlphaFoldDB" id="A0A6M8SY20"/>
<proteinExistence type="predicted"/>
<evidence type="ECO:0000259" key="2">
    <source>
        <dbReference type="PROSITE" id="PS50883"/>
    </source>
</evidence>
<dbReference type="PROSITE" id="PS50883">
    <property type="entry name" value="EAL"/>
    <property type="match status" value="1"/>
</dbReference>
<dbReference type="RefSeq" id="WP_173534001.1">
    <property type="nucleotide sequence ID" value="NZ_CP054143.1"/>
</dbReference>
<dbReference type="CDD" id="cd01948">
    <property type="entry name" value="EAL"/>
    <property type="match status" value="1"/>
</dbReference>
<evidence type="ECO:0000259" key="4">
    <source>
        <dbReference type="PROSITE" id="PS50887"/>
    </source>
</evidence>
<dbReference type="SMART" id="SM00052">
    <property type="entry name" value="EAL"/>
    <property type="match status" value="1"/>
</dbReference>
<dbReference type="Proteomes" id="UP000504844">
    <property type="component" value="Chromosome"/>
</dbReference>
<dbReference type="CDD" id="cd06225">
    <property type="entry name" value="HAMP"/>
    <property type="match status" value="1"/>
</dbReference>
<dbReference type="GO" id="GO:0071111">
    <property type="term" value="F:cyclic-guanylate-specific phosphodiesterase activity"/>
    <property type="evidence" value="ECO:0007669"/>
    <property type="project" value="InterPro"/>
</dbReference>
<organism evidence="5 6">
    <name type="scientific">Deefgea piscis</name>
    <dbReference type="NCBI Taxonomy" id="2739061"/>
    <lineage>
        <taxon>Bacteria</taxon>
        <taxon>Pseudomonadati</taxon>
        <taxon>Pseudomonadota</taxon>
        <taxon>Betaproteobacteria</taxon>
        <taxon>Neisseriales</taxon>
        <taxon>Chitinibacteraceae</taxon>
        <taxon>Deefgea</taxon>
    </lineage>
</organism>
<evidence type="ECO:0000313" key="6">
    <source>
        <dbReference type="Proteomes" id="UP000504844"/>
    </source>
</evidence>
<dbReference type="Gene3D" id="3.30.70.270">
    <property type="match status" value="1"/>
</dbReference>
<keyword evidence="1" id="KW-0472">Membrane</keyword>
<dbReference type="Pfam" id="PF00672">
    <property type="entry name" value="HAMP"/>
    <property type="match status" value="1"/>
</dbReference>
<dbReference type="SUPFAM" id="SSF55073">
    <property type="entry name" value="Nucleotide cyclase"/>
    <property type="match status" value="1"/>
</dbReference>
<dbReference type="InterPro" id="IPR003660">
    <property type="entry name" value="HAMP_dom"/>
</dbReference>
<dbReference type="PANTHER" id="PTHR33121:SF71">
    <property type="entry name" value="OXYGEN SENSOR PROTEIN DOSP"/>
    <property type="match status" value="1"/>
</dbReference>
<feature type="domain" description="HAMP" evidence="3">
    <location>
        <begin position="198"/>
        <end position="250"/>
    </location>
</feature>
<feature type="domain" description="GGDEF" evidence="4">
    <location>
        <begin position="283"/>
        <end position="415"/>
    </location>
</feature>
<keyword evidence="6" id="KW-1185">Reference proteome</keyword>
<dbReference type="EMBL" id="CP054143">
    <property type="protein sequence ID" value="QKJ67499.1"/>
    <property type="molecule type" value="Genomic_DNA"/>
</dbReference>
<dbReference type="NCBIfam" id="TIGR00254">
    <property type="entry name" value="GGDEF"/>
    <property type="match status" value="1"/>
</dbReference>
<dbReference type="Pfam" id="PF00563">
    <property type="entry name" value="EAL"/>
    <property type="match status" value="1"/>
</dbReference>
<dbReference type="GO" id="GO:0007165">
    <property type="term" value="P:signal transduction"/>
    <property type="evidence" value="ECO:0007669"/>
    <property type="project" value="InterPro"/>
</dbReference>